<feature type="compositionally biased region" description="Basic and acidic residues" evidence="1">
    <location>
        <begin position="70"/>
        <end position="86"/>
    </location>
</feature>
<accession>A0A3N4HT35</accession>
<feature type="region of interest" description="Disordered" evidence="1">
    <location>
        <begin position="70"/>
        <end position="100"/>
    </location>
</feature>
<evidence type="ECO:0000256" key="1">
    <source>
        <dbReference type="SAM" id="MobiDB-lite"/>
    </source>
</evidence>
<keyword evidence="3" id="KW-1185">Reference proteome</keyword>
<dbReference type="Proteomes" id="UP000275078">
    <property type="component" value="Unassembled WGS sequence"/>
</dbReference>
<dbReference type="AlphaFoldDB" id="A0A3N4HT35"/>
<name>A0A3N4HT35_ASCIM</name>
<gene>
    <name evidence="2" type="ORF">BJ508DRAFT_350889</name>
</gene>
<sequence length="374" mass="42559">MDNTSTITMPLQTPITKRPSHDEETDFRNPVKKRIRDNKTATVDKLPSISGDTYTSPIVKVYIYDPKDPTETIRASNETERRREETSACQDNNAQKSPDLLRSGVEKPFFIHRLFLERASEFFARQLRLLDSQASSLDTRTVPHEESDSTKRNTTFMVVRTNESECKKQLETESSHVVASTRSGARLTHEQEGVSTIYIASRYVPSSKVFRAFIEFAHSGDDYTHQRKPPHGEGPMTAEFHLQVYRLARSLHAEQLQKRAAKNLYRLLHSRKLIYGGPVAKLLEFSFDLRGSPDGKVASYPLTLSTDKEEMDCAQEVLLSYVVSRLSKFRESDSLLALLHKHKAVAGYIFRNASDSPGDWQEPVFPRPNDEHVG</sequence>
<evidence type="ECO:0000313" key="2">
    <source>
        <dbReference type="EMBL" id="RPA76992.1"/>
    </source>
</evidence>
<dbReference type="EMBL" id="ML119733">
    <property type="protein sequence ID" value="RPA76992.1"/>
    <property type="molecule type" value="Genomic_DNA"/>
</dbReference>
<reference evidence="2 3" key="1">
    <citation type="journal article" date="2018" name="Nat. Ecol. Evol.">
        <title>Pezizomycetes genomes reveal the molecular basis of ectomycorrhizal truffle lifestyle.</title>
        <authorList>
            <person name="Murat C."/>
            <person name="Payen T."/>
            <person name="Noel B."/>
            <person name="Kuo A."/>
            <person name="Morin E."/>
            <person name="Chen J."/>
            <person name="Kohler A."/>
            <person name="Krizsan K."/>
            <person name="Balestrini R."/>
            <person name="Da Silva C."/>
            <person name="Montanini B."/>
            <person name="Hainaut M."/>
            <person name="Levati E."/>
            <person name="Barry K.W."/>
            <person name="Belfiori B."/>
            <person name="Cichocki N."/>
            <person name="Clum A."/>
            <person name="Dockter R.B."/>
            <person name="Fauchery L."/>
            <person name="Guy J."/>
            <person name="Iotti M."/>
            <person name="Le Tacon F."/>
            <person name="Lindquist E.A."/>
            <person name="Lipzen A."/>
            <person name="Malagnac F."/>
            <person name="Mello A."/>
            <person name="Molinier V."/>
            <person name="Miyauchi S."/>
            <person name="Poulain J."/>
            <person name="Riccioni C."/>
            <person name="Rubini A."/>
            <person name="Sitrit Y."/>
            <person name="Splivallo R."/>
            <person name="Traeger S."/>
            <person name="Wang M."/>
            <person name="Zifcakova L."/>
            <person name="Wipf D."/>
            <person name="Zambonelli A."/>
            <person name="Paolocci F."/>
            <person name="Nowrousian M."/>
            <person name="Ottonello S."/>
            <person name="Baldrian P."/>
            <person name="Spatafora J.W."/>
            <person name="Henrissat B."/>
            <person name="Nagy L.G."/>
            <person name="Aury J.M."/>
            <person name="Wincker P."/>
            <person name="Grigoriev I.V."/>
            <person name="Bonfante P."/>
            <person name="Martin F.M."/>
        </authorList>
    </citation>
    <scope>NUCLEOTIDE SEQUENCE [LARGE SCALE GENOMIC DNA]</scope>
    <source>
        <strain evidence="2 3">RN42</strain>
    </source>
</reference>
<evidence type="ECO:0008006" key="4">
    <source>
        <dbReference type="Google" id="ProtNLM"/>
    </source>
</evidence>
<feature type="compositionally biased region" description="Polar residues" evidence="1">
    <location>
        <begin position="87"/>
        <end position="96"/>
    </location>
</feature>
<organism evidence="2 3">
    <name type="scientific">Ascobolus immersus RN42</name>
    <dbReference type="NCBI Taxonomy" id="1160509"/>
    <lineage>
        <taxon>Eukaryota</taxon>
        <taxon>Fungi</taxon>
        <taxon>Dikarya</taxon>
        <taxon>Ascomycota</taxon>
        <taxon>Pezizomycotina</taxon>
        <taxon>Pezizomycetes</taxon>
        <taxon>Pezizales</taxon>
        <taxon>Ascobolaceae</taxon>
        <taxon>Ascobolus</taxon>
    </lineage>
</organism>
<dbReference type="Gene3D" id="3.30.710.10">
    <property type="entry name" value="Potassium Channel Kv1.1, Chain A"/>
    <property type="match status" value="1"/>
</dbReference>
<protein>
    <recommendedName>
        <fullName evidence="4">BTB domain-containing protein</fullName>
    </recommendedName>
</protein>
<proteinExistence type="predicted"/>
<evidence type="ECO:0000313" key="3">
    <source>
        <dbReference type="Proteomes" id="UP000275078"/>
    </source>
</evidence>
<feature type="region of interest" description="Disordered" evidence="1">
    <location>
        <begin position="1"/>
        <end position="27"/>
    </location>
</feature>
<feature type="compositionally biased region" description="Polar residues" evidence="1">
    <location>
        <begin position="1"/>
        <end position="15"/>
    </location>
</feature>
<dbReference type="InterPro" id="IPR011333">
    <property type="entry name" value="SKP1/BTB/POZ_sf"/>
</dbReference>